<reference evidence="4 5" key="1">
    <citation type="submission" date="2020-12" db="EMBL/GenBank/DDBJ databases">
        <title>Whole genome sequences of gut porcine anaerobes.</title>
        <authorList>
            <person name="Kubasova T."/>
            <person name="Jahodarova E."/>
            <person name="Rychlik I."/>
        </authorList>
    </citation>
    <scope>NUCLEOTIDE SEQUENCE [LARGE SCALE GENOMIC DNA]</scope>
    <source>
        <strain evidence="4 5">An925</strain>
    </source>
</reference>
<keyword evidence="2" id="KW-0812">Transmembrane</keyword>
<dbReference type="RefSeq" id="WP_301638240.1">
    <property type="nucleotide sequence ID" value="NZ_JADYTN010000017.1"/>
</dbReference>
<feature type="domain" description="Bacterial sugar transferase" evidence="3">
    <location>
        <begin position="25"/>
        <end position="208"/>
    </location>
</feature>
<evidence type="ECO:0000256" key="1">
    <source>
        <dbReference type="ARBA" id="ARBA00006464"/>
    </source>
</evidence>
<dbReference type="PANTHER" id="PTHR30576">
    <property type="entry name" value="COLANIC BIOSYNTHESIS UDP-GLUCOSE LIPID CARRIER TRANSFERASE"/>
    <property type="match status" value="1"/>
</dbReference>
<evidence type="ECO:0000313" key="5">
    <source>
        <dbReference type="Proteomes" id="UP001200470"/>
    </source>
</evidence>
<evidence type="ECO:0000313" key="4">
    <source>
        <dbReference type="EMBL" id="MCF2564102.1"/>
    </source>
</evidence>
<comment type="similarity">
    <text evidence="1">Belongs to the bacterial sugar transferase family.</text>
</comment>
<accession>A0ABS9CH86</accession>
<dbReference type="EMBL" id="JADYTN010000017">
    <property type="protein sequence ID" value="MCF2564102.1"/>
    <property type="molecule type" value="Genomic_DNA"/>
</dbReference>
<dbReference type="PANTHER" id="PTHR30576:SF0">
    <property type="entry name" value="UNDECAPRENYL-PHOSPHATE N-ACETYLGALACTOSAMINYL 1-PHOSPHATE TRANSFERASE-RELATED"/>
    <property type="match status" value="1"/>
</dbReference>
<dbReference type="Proteomes" id="UP001200470">
    <property type="component" value="Unassembled WGS sequence"/>
</dbReference>
<evidence type="ECO:0000259" key="3">
    <source>
        <dbReference type="Pfam" id="PF02397"/>
    </source>
</evidence>
<proteinExistence type="inferred from homology"/>
<feature type="transmembrane region" description="Helical" evidence="2">
    <location>
        <begin position="30"/>
        <end position="51"/>
    </location>
</feature>
<organism evidence="4 5">
    <name type="scientific">Xylanibacter brevis</name>
    <dbReference type="NCBI Taxonomy" id="83231"/>
    <lineage>
        <taxon>Bacteria</taxon>
        <taxon>Pseudomonadati</taxon>
        <taxon>Bacteroidota</taxon>
        <taxon>Bacteroidia</taxon>
        <taxon>Bacteroidales</taxon>
        <taxon>Prevotellaceae</taxon>
        <taxon>Xylanibacter</taxon>
    </lineage>
</organism>
<dbReference type="GO" id="GO:0016740">
    <property type="term" value="F:transferase activity"/>
    <property type="evidence" value="ECO:0007669"/>
    <property type="project" value="UniProtKB-KW"/>
</dbReference>
<name>A0ABS9CH86_9BACT</name>
<dbReference type="InterPro" id="IPR003362">
    <property type="entry name" value="Bact_transf"/>
</dbReference>
<keyword evidence="5" id="KW-1185">Reference proteome</keyword>
<protein>
    <submittedName>
        <fullName evidence="4">Sugar transferase</fullName>
    </submittedName>
</protein>
<comment type="caution">
    <text evidence="4">The sequence shown here is derived from an EMBL/GenBank/DDBJ whole genome shotgun (WGS) entry which is preliminary data.</text>
</comment>
<sequence length="222" mass="26788">MNNTQTKQINNYIYDGMNAFEREVKRWFDFIMAGMCIIIFSPLFLACYLAVRRGKDGPIIYRQERIGRFGRPFYIYKFRTMVTNAENSGPQLCNNATDIRLTQAGRWMRRYHLDELPQFWNVLKGEMSFVGPRPERPYYIDQIMERDSRYQFLYQIRPGITSYATIYNGYTDTLEKMLRRLEMDLNYLRHRSWWQDLKILSITFYKIVTKTINNRASIFTEM</sequence>
<dbReference type="Pfam" id="PF02397">
    <property type="entry name" value="Bac_transf"/>
    <property type="match status" value="1"/>
</dbReference>
<gene>
    <name evidence="4" type="ORF">I6E12_08250</name>
</gene>
<keyword evidence="2" id="KW-0472">Membrane</keyword>
<keyword evidence="2" id="KW-1133">Transmembrane helix</keyword>
<keyword evidence="4" id="KW-0808">Transferase</keyword>
<evidence type="ECO:0000256" key="2">
    <source>
        <dbReference type="SAM" id="Phobius"/>
    </source>
</evidence>